<dbReference type="GO" id="GO:0005737">
    <property type="term" value="C:cytoplasm"/>
    <property type="evidence" value="ECO:0007669"/>
    <property type="project" value="UniProtKB-UniRule"/>
</dbReference>
<dbReference type="PANTHER" id="PTHR38103">
    <property type="entry name" value="RECOMBINATION-ASSOCIATED PROTEIN RDGC"/>
    <property type="match status" value="1"/>
</dbReference>
<proteinExistence type="inferred from homology"/>
<dbReference type="OrthoDB" id="5290530at2"/>
<sequence length="306" mass="33483">MWFKNLRLYRLNAPFTLSPEDLAERLQDDAFRSCGSLETSTLGWVPPLGRRSENLAHGAAGAVLICVRKEERILPNSVVTEEVAEKAAEIEEAEGRPVRRKERQSLKEEVVQSLLPRAFTRSSYVFAYLVPKENWLVVDAASAKKAEEVVSLLRKSVGSLPAVPPRVQSSPSVVMTSWVSGEPVPTGVELGDQCELKEPGEQGGVVRVKGLNLLSEEVGAHLETGKQVTKLALQFEDRISCVLDEELAVKRLAFEDTVLEALNDANAPDEAAAFDAQFALMTLELGRFLPQVLEWFGGEEAGVSAA</sequence>
<evidence type="ECO:0000256" key="3">
    <source>
        <dbReference type="ARBA" id="ARBA00022296"/>
    </source>
</evidence>
<dbReference type="GO" id="GO:0006310">
    <property type="term" value="P:DNA recombination"/>
    <property type="evidence" value="ECO:0007669"/>
    <property type="project" value="UniProtKB-UniRule"/>
</dbReference>
<dbReference type="GO" id="GO:0043590">
    <property type="term" value="C:bacterial nucleoid"/>
    <property type="evidence" value="ECO:0007669"/>
    <property type="project" value="TreeGrafter"/>
</dbReference>
<dbReference type="NCBIfam" id="NF001464">
    <property type="entry name" value="PRK00321.1-5"/>
    <property type="match status" value="1"/>
</dbReference>
<comment type="similarity">
    <text evidence="2 6">Belongs to the RdgC family.</text>
</comment>
<dbReference type="GO" id="GO:0003690">
    <property type="term" value="F:double-stranded DNA binding"/>
    <property type="evidence" value="ECO:0007669"/>
    <property type="project" value="TreeGrafter"/>
</dbReference>
<dbReference type="AlphaFoldDB" id="A0A1G5QCL5"/>
<evidence type="ECO:0000256" key="6">
    <source>
        <dbReference type="HAMAP-Rule" id="MF_00194"/>
    </source>
</evidence>
<evidence type="ECO:0000313" key="8">
    <source>
        <dbReference type="Proteomes" id="UP000199648"/>
    </source>
</evidence>
<dbReference type="GO" id="GO:0000018">
    <property type="term" value="P:regulation of DNA recombination"/>
    <property type="evidence" value="ECO:0007669"/>
    <property type="project" value="TreeGrafter"/>
</dbReference>
<protein>
    <recommendedName>
        <fullName evidence="3 6">Recombination-associated protein RdgC</fullName>
    </recommendedName>
</protein>
<dbReference type="NCBIfam" id="NF001462">
    <property type="entry name" value="PRK00321.1-3"/>
    <property type="match status" value="1"/>
</dbReference>
<dbReference type="Proteomes" id="UP000199648">
    <property type="component" value="Unassembled WGS sequence"/>
</dbReference>
<dbReference type="RefSeq" id="WP_092995899.1">
    <property type="nucleotide sequence ID" value="NZ_FMWD01000005.1"/>
</dbReference>
<gene>
    <name evidence="6" type="primary">rdgC</name>
    <name evidence="7" type="ORF">SAMN03097708_01896</name>
</gene>
<keyword evidence="4 6" id="KW-0963">Cytoplasm</keyword>
<dbReference type="STRING" id="415747.SAMN03097708_01896"/>
<keyword evidence="5 6" id="KW-0233">DNA recombination</keyword>
<dbReference type="EMBL" id="FMWD01000005">
    <property type="protein sequence ID" value="SCZ59625.1"/>
    <property type="molecule type" value="Genomic_DNA"/>
</dbReference>
<comment type="subcellular location">
    <subcellularLocation>
        <location evidence="1 6">Cytoplasm</location>
        <location evidence="1 6">Nucleoid</location>
    </subcellularLocation>
</comment>
<evidence type="ECO:0000313" key="7">
    <source>
        <dbReference type="EMBL" id="SCZ59625.1"/>
    </source>
</evidence>
<evidence type="ECO:0000256" key="4">
    <source>
        <dbReference type="ARBA" id="ARBA00022490"/>
    </source>
</evidence>
<reference evidence="7 8" key="1">
    <citation type="submission" date="2016-10" db="EMBL/GenBank/DDBJ databases">
        <authorList>
            <person name="de Groot N.N."/>
        </authorList>
    </citation>
    <scope>NUCLEOTIDE SEQUENCE [LARGE SCALE GENOMIC DNA]</scope>
    <source>
        <strain evidence="7 8">HLD2</strain>
    </source>
</reference>
<evidence type="ECO:0000256" key="2">
    <source>
        <dbReference type="ARBA" id="ARBA00008657"/>
    </source>
</evidence>
<dbReference type="InterPro" id="IPR007476">
    <property type="entry name" value="RdgC"/>
</dbReference>
<keyword evidence="8" id="KW-1185">Reference proteome</keyword>
<dbReference type="HAMAP" id="MF_00194">
    <property type="entry name" value="RdgC"/>
    <property type="match status" value="1"/>
</dbReference>
<accession>A0A1G5QCL5</accession>
<name>A0A1G5QCL5_9GAMM</name>
<dbReference type="PANTHER" id="PTHR38103:SF1">
    <property type="entry name" value="RECOMBINATION-ASSOCIATED PROTEIN RDGC"/>
    <property type="match status" value="1"/>
</dbReference>
<organism evidence="7 8">
    <name type="scientific">Thiohalomonas denitrificans</name>
    <dbReference type="NCBI Taxonomy" id="415747"/>
    <lineage>
        <taxon>Bacteria</taxon>
        <taxon>Pseudomonadati</taxon>
        <taxon>Pseudomonadota</taxon>
        <taxon>Gammaproteobacteria</taxon>
        <taxon>Thiohalomonadales</taxon>
        <taxon>Thiohalomonadaceae</taxon>
        <taxon>Thiohalomonas</taxon>
    </lineage>
</organism>
<evidence type="ECO:0000256" key="5">
    <source>
        <dbReference type="ARBA" id="ARBA00023172"/>
    </source>
</evidence>
<dbReference type="Pfam" id="PF04381">
    <property type="entry name" value="RdgC"/>
    <property type="match status" value="1"/>
</dbReference>
<comment type="function">
    <text evidence="6">May be involved in recombination.</text>
</comment>
<evidence type="ECO:0000256" key="1">
    <source>
        <dbReference type="ARBA" id="ARBA00004453"/>
    </source>
</evidence>